<keyword evidence="3" id="KW-1185">Reference proteome</keyword>
<feature type="compositionally biased region" description="Basic and acidic residues" evidence="1">
    <location>
        <begin position="171"/>
        <end position="182"/>
    </location>
</feature>
<dbReference type="Proteomes" id="UP001150062">
    <property type="component" value="Unassembled WGS sequence"/>
</dbReference>
<name>A0ABQ8YZ26_9EUKA</name>
<reference evidence="2" key="1">
    <citation type="submission" date="2022-08" db="EMBL/GenBank/DDBJ databases">
        <title>Novel sulfate-reducing endosymbionts in the free-living metamonad Anaeramoeba.</title>
        <authorList>
            <person name="Jerlstrom-Hultqvist J."/>
            <person name="Cepicka I."/>
            <person name="Gallot-Lavallee L."/>
            <person name="Salas-Leiva D."/>
            <person name="Curtis B.A."/>
            <person name="Zahonova K."/>
            <person name="Pipaliya S."/>
            <person name="Dacks J."/>
            <person name="Roger A.J."/>
        </authorList>
    </citation>
    <scope>NUCLEOTIDE SEQUENCE</scope>
    <source>
        <strain evidence="2">Schooner1</strain>
    </source>
</reference>
<sequence length="191" mass="22643">MNNHNCITCQEINIRKIASCYCTVCKVHLCTEHKKKIHECYPLNKHIILAINNQRKTQTKFIDNKRNPFARKPNIESQKRKNLFLFNNNKNSLFKQKEKEILQQKEKKKIFLSETNMENELAYQHKTSTSLSQRPKARTDAAEGGKIFDPFYAQNKMNKKKGTNEKKKKNRDPTEEKDKEKIYYQGKPNCF</sequence>
<evidence type="ECO:0008006" key="4">
    <source>
        <dbReference type="Google" id="ProtNLM"/>
    </source>
</evidence>
<evidence type="ECO:0000256" key="1">
    <source>
        <dbReference type="SAM" id="MobiDB-lite"/>
    </source>
</evidence>
<protein>
    <recommendedName>
        <fullName evidence="4">AN1-type domain-containing protein</fullName>
    </recommendedName>
</protein>
<proteinExistence type="predicted"/>
<dbReference type="EMBL" id="JAOAOG010000090">
    <property type="protein sequence ID" value="KAJ6249878.1"/>
    <property type="molecule type" value="Genomic_DNA"/>
</dbReference>
<evidence type="ECO:0000313" key="3">
    <source>
        <dbReference type="Proteomes" id="UP001150062"/>
    </source>
</evidence>
<accession>A0ABQ8YZ26</accession>
<organism evidence="2 3">
    <name type="scientific">Anaeramoeba flamelloides</name>
    <dbReference type="NCBI Taxonomy" id="1746091"/>
    <lineage>
        <taxon>Eukaryota</taxon>
        <taxon>Metamonada</taxon>
        <taxon>Anaeramoebidae</taxon>
        <taxon>Anaeramoeba</taxon>
    </lineage>
</organism>
<gene>
    <name evidence="2" type="ORF">M0813_16559</name>
</gene>
<evidence type="ECO:0000313" key="2">
    <source>
        <dbReference type="EMBL" id="KAJ6249878.1"/>
    </source>
</evidence>
<feature type="compositionally biased region" description="Basic residues" evidence="1">
    <location>
        <begin position="157"/>
        <end position="170"/>
    </location>
</feature>
<comment type="caution">
    <text evidence="2">The sequence shown here is derived from an EMBL/GenBank/DDBJ whole genome shotgun (WGS) entry which is preliminary data.</text>
</comment>
<feature type="region of interest" description="Disordered" evidence="1">
    <location>
        <begin position="124"/>
        <end position="191"/>
    </location>
</feature>